<comment type="caution">
    <text evidence="1">The sequence shown here is derived from an EMBL/GenBank/DDBJ whole genome shotgun (WGS) entry which is preliminary data.</text>
</comment>
<evidence type="ECO:0000313" key="1">
    <source>
        <dbReference type="EMBL" id="KAJ2844723.1"/>
    </source>
</evidence>
<keyword evidence="2" id="KW-1185">Reference proteome</keyword>
<name>A0A9W8I9I4_9FUNG</name>
<reference evidence="1" key="1">
    <citation type="submission" date="2022-07" db="EMBL/GenBank/DDBJ databases">
        <title>Phylogenomic reconstructions and comparative analyses of Kickxellomycotina fungi.</title>
        <authorList>
            <person name="Reynolds N.K."/>
            <person name="Stajich J.E."/>
            <person name="Barry K."/>
            <person name="Grigoriev I.V."/>
            <person name="Crous P."/>
            <person name="Smith M.E."/>
        </authorList>
    </citation>
    <scope>NUCLEOTIDE SEQUENCE</scope>
    <source>
        <strain evidence="1">NRRL 1566</strain>
    </source>
</reference>
<dbReference type="EMBL" id="JANBUW010000998">
    <property type="protein sequence ID" value="KAJ2844723.1"/>
    <property type="molecule type" value="Genomic_DNA"/>
</dbReference>
<proteinExistence type="predicted"/>
<feature type="non-terminal residue" evidence="1">
    <location>
        <position position="85"/>
    </location>
</feature>
<sequence length="85" mass="9167">MTANNSSTYRDTGYVSDKDKDECISSSLVSSGSDCALLAQEKDISFGEPLHVSVSRGTERFQSIQRTYSKPLTVGEEEEIAAGKG</sequence>
<accession>A0A9W8I9I4</accession>
<organism evidence="1 2">
    <name type="scientific">Coemansia brasiliensis</name>
    <dbReference type="NCBI Taxonomy" id="2650707"/>
    <lineage>
        <taxon>Eukaryota</taxon>
        <taxon>Fungi</taxon>
        <taxon>Fungi incertae sedis</taxon>
        <taxon>Zoopagomycota</taxon>
        <taxon>Kickxellomycotina</taxon>
        <taxon>Kickxellomycetes</taxon>
        <taxon>Kickxellales</taxon>
        <taxon>Kickxellaceae</taxon>
        <taxon>Coemansia</taxon>
    </lineage>
</organism>
<gene>
    <name evidence="1" type="ORF">IWW36_005070</name>
</gene>
<protein>
    <submittedName>
        <fullName evidence="1">Uncharacterized protein</fullName>
    </submittedName>
</protein>
<dbReference type="Proteomes" id="UP001139887">
    <property type="component" value="Unassembled WGS sequence"/>
</dbReference>
<dbReference type="AlphaFoldDB" id="A0A9W8I9I4"/>
<evidence type="ECO:0000313" key="2">
    <source>
        <dbReference type="Proteomes" id="UP001139887"/>
    </source>
</evidence>
<dbReference type="OrthoDB" id="5577812at2759"/>